<proteinExistence type="predicted"/>
<sequence>MQNWHSPTITGGQLFYLMQTVAPQLDFREVVGIRVGPGALTKFAETHLADTVKRIGNQGGDILYHIVGRGEPHRDIELAALWKNFVSPSSPLHLIVEVENQKLTSRATPASNDKGEVEIQKVSSQEHDEIRAKFVESLPAHDAAAMNENLREGASFTEWMAVMKERAPDATRKWGVFRRDHLSALFAERIEALNLDPATRDNLFAQAKAALRAANEKQREAKANAESSLPKNIAQKSGSVGQSSSLHAVRSLAHAAVDVMGYEELRSLRVPLGMIIDSLKA</sequence>
<evidence type="ECO:0000256" key="1">
    <source>
        <dbReference type="SAM" id="MobiDB-lite"/>
    </source>
</evidence>
<feature type="compositionally biased region" description="Polar residues" evidence="1">
    <location>
        <begin position="225"/>
        <end position="240"/>
    </location>
</feature>
<keyword evidence="3" id="KW-1185">Reference proteome</keyword>
<dbReference type="Proteomes" id="UP000197361">
    <property type="component" value="Unassembled WGS sequence"/>
</dbReference>
<dbReference type="EMBL" id="NISK01000003">
    <property type="protein sequence ID" value="OWQ96068.1"/>
    <property type="molecule type" value="Genomic_DNA"/>
</dbReference>
<name>A0A246JSX1_9SPHN</name>
<evidence type="ECO:0000313" key="2">
    <source>
        <dbReference type="EMBL" id="OWQ96068.1"/>
    </source>
</evidence>
<evidence type="ECO:0000313" key="3">
    <source>
        <dbReference type="Proteomes" id="UP000197361"/>
    </source>
</evidence>
<accession>A0A246JSX1</accession>
<dbReference type="AlphaFoldDB" id="A0A246JSX1"/>
<feature type="region of interest" description="Disordered" evidence="1">
    <location>
        <begin position="215"/>
        <end position="240"/>
    </location>
</feature>
<gene>
    <name evidence="2" type="ORF">CDQ92_15180</name>
</gene>
<organism evidence="2 3">
    <name type="scientific">Sphingopyxis bauzanensis</name>
    <dbReference type="NCBI Taxonomy" id="651663"/>
    <lineage>
        <taxon>Bacteria</taxon>
        <taxon>Pseudomonadati</taxon>
        <taxon>Pseudomonadota</taxon>
        <taxon>Alphaproteobacteria</taxon>
        <taxon>Sphingomonadales</taxon>
        <taxon>Sphingomonadaceae</taxon>
        <taxon>Sphingopyxis</taxon>
    </lineage>
</organism>
<comment type="caution">
    <text evidence="2">The sequence shown here is derived from an EMBL/GenBank/DDBJ whole genome shotgun (WGS) entry which is preliminary data.</text>
</comment>
<protein>
    <submittedName>
        <fullName evidence="2">Uncharacterized protein</fullName>
    </submittedName>
</protein>
<reference evidence="2 3" key="1">
    <citation type="journal article" date="2010" name="Int. J. Syst. Evol. Microbiol.">
        <title>Sphingopyxis bauzanensis sp. nov., a psychrophilic bacterium isolated from soil.</title>
        <authorList>
            <person name="Zhang D.C."/>
            <person name="Liu H.C."/>
            <person name="Xin Y.H."/>
            <person name="Zhou Y.G."/>
            <person name="Schinner F."/>
            <person name="Margesin R."/>
        </authorList>
    </citation>
    <scope>NUCLEOTIDE SEQUENCE [LARGE SCALE GENOMIC DNA]</scope>
    <source>
        <strain evidence="2 3">DSM 22271</strain>
    </source>
</reference>